<dbReference type="InterPro" id="IPR041253">
    <property type="entry name" value="CBM77"/>
</dbReference>
<reference evidence="13 14" key="2">
    <citation type="submission" date="2020-02" db="EMBL/GenBank/DDBJ databases">
        <title>Candidatus Galacturonibacter soehngenii shows hetero-acetogenic catabolism of galacturonic acid but lacks a canonical carbon monoxide dehydrogenase/acetyl-CoA synthase complex.</title>
        <authorList>
            <person name="Diender M."/>
            <person name="Stouten G.R."/>
            <person name="Petersen J.F."/>
            <person name="Nielsen P.H."/>
            <person name="Dueholm M.S."/>
            <person name="Pronk J.T."/>
            <person name="Van Loosdrecht M.C.M."/>
        </authorList>
    </citation>
    <scope>NUCLEOTIDE SEQUENCE [LARGE SCALE GENOMIC DNA]</scope>
    <source>
        <strain evidence="13">GalUA</strain>
    </source>
</reference>
<dbReference type="SUPFAM" id="SSF51126">
    <property type="entry name" value="Pectin lyase-like"/>
    <property type="match status" value="1"/>
</dbReference>
<evidence type="ECO:0008006" key="15">
    <source>
        <dbReference type="Google" id="ProtNLM"/>
    </source>
</evidence>
<keyword evidence="7" id="KW-0456">Lyase</keyword>
<comment type="caution">
    <text evidence="13">The sequence shown here is derived from an EMBL/GenBank/DDBJ whole genome shotgun (WGS) entry which is preliminary data.</text>
</comment>
<keyword evidence="4" id="KW-0479">Metal-binding</keyword>
<dbReference type="InterPro" id="IPR012334">
    <property type="entry name" value="Pectin_lyas_fold"/>
</dbReference>
<dbReference type="PANTHER" id="PTHR40088:SF1">
    <property type="entry name" value="PECTATE LYASE PEL9"/>
    <property type="match status" value="1"/>
</dbReference>
<evidence type="ECO:0000256" key="3">
    <source>
        <dbReference type="ARBA" id="ARBA00022525"/>
    </source>
</evidence>
<comment type="cofactor">
    <cofactor evidence="1">
        <name>Ca(2+)</name>
        <dbReference type="ChEBI" id="CHEBI:29108"/>
    </cofactor>
</comment>
<proteinExistence type="inferred from homology"/>
<dbReference type="GO" id="GO:0005576">
    <property type="term" value="C:extracellular region"/>
    <property type="evidence" value="ECO:0007669"/>
    <property type="project" value="UniProtKB-SubCell"/>
</dbReference>
<organism evidence="13 14">
    <name type="scientific">Candidatus Galacturonatibacter soehngenii</name>
    <dbReference type="NCBI Taxonomy" id="2307010"/>
    <lineage>
        <taxon>Bacteria</taxon>
        <taxon>Bacillati</taxon>
        <taxon>Bacillota</taxon>
        <taxon>Clostridia</taxon>
        <taxon>Lachnospirales</taxon>
        <taxon>Lachnospiraceae</taxon>
        <taxon>Candidatus Galacturonatibacter</taxon>
    </lineage>
</organism>
<feature type="chain" id="PRO_5030960902" description="Pectate disaccharide-lyase" evidence="10">
    <location>
        <begin position="33"/>
        <end position="645"/>
    </location>
</feature>
<dbReference type="Gene3D" id="2.160.20.10">
    <property type="entry name" value="Single-stranded right-handed beta-helix, Pectin lyase-like"/>
    <property type="match status" value="1"/>
</dbReference>
<feature type="domain" description="Right handed beta helix" evidence="11">
    <location>
        <begin position="156"/>
        <end position="348"/>
    </location>
</feature>
<evidence type="ECO:0000256" key="10">
    <source>
        <dbReference type="SAM" id="SignalP"/>
    </source>
</evidence>
<dbReference type="EMBL" id="WAGX01000004">
    <property type="protein sequence ID" value="KAB1439757.1"/>
    <property type="molecule type" value="Genomic_DNA"/>
</dbReference>
<name>A0A7V7UCV3_9FIRM</name>
<dbReference type="SMART" id="SM00710">
    <property type="entry name" value="PbH1"/>
    <property type="match status" value="5"/>
</dbReference>
<comment type="subcellular location">
    <subcellularLocation>
        <location evidence="2">Secreted</location>
    </subcellularLocation>
</comment>
<comment type="similarity">
    <text evidence="8">Belongs to the polysaccharide lyase 9 family.</text>
</comment>
<dbReference type="RefSeq" id="WP_151142587.1">
    <property type="nucleotide sequence ID" value="NZ_WAGX01000004.1"/>
</dbReference>
<keyword evidence="14" id="KW-1185">Reference proteome</keyword>
<evidence type="ECO:0000256" key="8">
    <source>
        <dbReference type="ARBA" id="ARBA00038263"/>
    </source>
</evidence>
<dbReference type="Pfam" id="PF13229">
    <property type="entry name" value="Beta_helix"/>
    <property type="match status" value="1"/>
</dbReference>
<evidence type="ECO:0000256" key="1">
    <source>
        <dbReference type="ARBA" id="ARBA00001913"/>
    </source>
</evidence>
<accession>A0A7V7UCV3</accession>
<reference evidence="13 14" key="1">
    <citation type="submission" date="2019-09" db="EMBL/GenBank/DDBJ databases">
        <authorList>
            <person name="Valk L.C."/>
        </authorList>
    </citation>
    <scope>NUCLEOTIDE SEQUENCE [LARGE SCALE GENOMIC DNA]</scope>
    <source>
        <strain evidence="13">GalUA</strain>
    </source>
</reference>
<evidence type="ECO:0000256" key="4">
    <source>
        <dbReference type="ARBA" id="ARBA00022723"/>
    </source>
</evidence>
<dbReference type="OrthoDB" id="8660908at2"/>
<keyword evidence="6" id="KW-0106">Calcium</keyword>
<evidence type="ECO:0000313" key="13">
    <source>
        <dbReference type="EMBL" id="KAB1439757.1"/>
    </source>
</evidence>
<feature type="compositionally biased region" description="Low complexity" evidence="9">
    <location>
        <begin position="522"/>
        <end position="535"/>
    </location>
</feature>
<feature type="domain" description="Carbohydrate binding module 77" evidence="12">
    <location>
        <begin position="535"/>
        <end position="640"/>
    </location>
</feature>
<keyword evidence="5 10" id="KW-0732">Signal</keyword>
<dbReference type="PANTHER" id="PTHR40088">
    <property type="entry name" value="PECTATE LYASE (EUROFUNG)"/>
    <property type="match status" value="1"/>
</dbReference>
<dbReference type="GO" id="GO:0016837">
    <property type="term" value="F:carbon-oxygen lyase activity, acting on polysaccharides"/>
    <property type="evidence" value="ECO:0007669"/>
    <property type="project" value="TreeGrafter"/>
</dbReference>
<dbReference type="GO" id="GO:0046872">
    <property type="term" value="F:metal ion binding"/>
    <property type="evidence" value="ECO:0007669"/>
    <property type="project" value="UniProtKB-KW"/>
</dbReference>
<evidence type="ECO:0000256" key="2">
    <source>
        <dbReference type="ARBA" id="ARBA00004613"/>
    </source>
</evidence>
<evidence type="ECO:0000256" key="5">
    <source>
        <dbReference type="ARBA" id="ARBA00022729"/>
    </source>
</evidence>
<evidence type="ECO:0000256" key="7">
    <source>
        <dbReference type="ARBA" id="ARBA00023239"/>
    </source>
</evidence>
<keyword evidence="3" id="KW-0964">Secreted</keyword>
<evidence type="ECO:0000313" key="14">
    <source>
        <dbReference type="Proteomes" id="UP000461768"/>
    </source>
</evidence>
<evidence type="ECO:0000256" key="6">
    <source>
        <dbReference type="ARBA" id="ARBA00022837"/>
    </source>
</evidence>
<dbReference type="InterPro" id="IPR006626">
    <property type="entry name" value="PbH1"/>
</dbReference>
<feature type="signal peptide" evidence="10">
    <location>
        <begin position="1"/>
        <end position="32"/>
    </location>
</feature>
<evidence type="ECO:0000256" key="9">
    <source>
        <dbReference type="SAM" id="MobiDB-lite"/>
    </source>
</evidence>
<feature type="region of interest" description="Disordered" evidence="9">
    <location>
        <begin position="493"/>
        <end position="538"/>
    </location>
</feature>
<gene>
    <name evidence="13" type="ORF">F7O84_05055</name>
</gene>
<evidence type="ECO:0000259" key="11">
    <source>
        <dbReference type="Pfam" id="PF13229"/>
    </source>
</evidence>
<dbReference type="Pfam" id="PF18283">
    <property type="entry name" value="CBM77"/>
    <property type="match status" value="1"/>
</dbReference>
<evidence type="ECO:0000259" key="12">
    <source>
        <dbReference type="Pfam" id="PF18283"/>
    </source>
</evidence>
<dbReference type="InterPro" id="IPR039448">
    <property type="entry name" value="Beta_helix"/>
</dbReference>
<sequence length="645" mass="69123">MKGKRNKLLKAVASLTLGVFFITNVSTYNSHAQTLATTQSNALTSTGMYTNLVNLEDSSFTNAIYVSPDGTSNASGTKSNPLDLESALSQVASKESAVILLKEGTYSFTNQITIAANNSGTSNAYKILKASKGAKVTLDFSGQSYNSKDTSVNQRGIQLNGSYWYLSGLTIYGAADNGLMVSGSHNVIERCIFDSNKDTGLQISRSSSSVTNYADWPSYNYIINCTSKNNCDLATYENADGFAAKLTCGDGNVFDGCLSYNNSDDGWDLYAKSATGPIGVVTIRNSIAMRNGMTEDGTTKDSCDGNGFKLGGSGVGTPHIITNCLAIQNLHHGFTDNNNPTAIQVVNATAFDNNTGGNKNNFSLYRCLDAYVANSVSYTTNNTSDKFVNLSAEYLVLYNSKKWYKVTDLQVMNTSSSTARGEVLSSGTTASDFTSVLVPSVGTNFDNVWRNADGTINTNGVAMIASSSTYSNFSTDKGTIGARFSSDNNSLLLNVNYNGTSENEEPQVPEEPTKPEEPSTPEEPSNPENPSEGSSYLQNFTTDGLDSAFFTISGNLSDSKGSVSYQDLTLTTALKIESSTNISFTIDKEADLTLIFNEDCNKKIKINGESYKITNGILTVELASGTHTISKADAVNLYYISLMNK</sequence>
<dbReference type="AlphaFoldDB" id="A0A7V7UCV3"/>
<protein>
    <recommendedName>
        <fullName evidence="15">Pectate disaccharide-lyase</fullName>
    </recommendedName>
</protein>
<dbReference type="Proteomes" id="UP000461768">
    <property type="component" value="Unassembled WGS sequence"/>
</dbReference>
<dbReference type="InterPro" id="IPR052052">
    <property type="entry name" value="Polysaccharide_Lyase_9"/>
</dbReference>
<dbReference type="InterPro" id="IPR011050">
    <property type="entry name" value="Pectin_lyase_fold/virulence"/>
</dbReference>